<evidence type="ECO:0000256" key="2">
    <source>
        <dbReference type="SAM" id="MobiDB-lite"/>
    </source>
</evidence>
<dbReference type="Proteomes" id="UP000030763">
    <property type="component" value="Unassembled WGS sequence"/>
</dbReference>
<organism evidence="3 4">
    <name type="scientific">Eimeria maxima</name>
    <name type="common">Coccidian parasite</name>
    <dbReference type="NCBI Taxonomy" id="5804"/>
    <lineage>
        <taxon>Eukaryota</taxon>
        <taxon>Sar</taxon>
        <taxon>Alveolata</taxon>
        <taxon>Apicomplexa</taxon>
        <taxon>Conoidasida</taxon>
        <taxon>Coccidia</taxon>
        <taxon>Eucoccidiorida</taxon>
        <taxon>Eimeriorina</taxon>
        <taxon>Eimeriidae</taxon>
        <taxon>Eimeria</taxon>
    </lineage>
</organism>
<protein>
    <submittedName>
        <fullName evidence="3">Uncharacterized protein</fullName>
    </submittedName>
</protein>
<dbReference type="PANTHER" id="PTHR11220:SF58">
    <property type="entry name" value="SOUL HEME-BINDING FAMILY PROTEIN"/>
    <property type="match status" value="1"/>
</dbReference>
<dbReference type="InterPro" id="IPR011256">
    <property type="entry name" value="Reg_factor_effector_dom_sf"/>
</dbReference>
<feature type="region of interest" description="Disordered" evidence="2">
    <location>
        <begin position="159"/>
        <end position="180"/>
    </location>
</feature>
<dbReference type="VEuPathDB" id="ToxoDB:EMWEY_00034110"/>
<dbReference type="OrthoDB" id="6424451at2759"/>
<dbReference type="Gene3D" id="3.20.80.10">
    <property type="entry name" value="Regulatory factor, effector binding domain"/>
    <property type="match status" value="1"/>
</dbReference>
<proteinExistence type="inferred from homology"/>
<dbReference type="AlphaFoldDB" id="U6ME52"/>
<comment type="similarity">
    <text evidence="1">Belongs to the HEBP family.</text>
</comment>
<dbReference type="OMA" id="MTTPVEC"/>
<reference evidence="3" key="1">
    <citation type="submission" date="2013-10" db="EMBL/GenBank/DDBJ databases">
        <title>Genomic analysis of the causative agents of coccidiosis in chickens.</title>
        <authorList>
            <person name="Reid A.J."/>
            <person name="Blake D."/>
            <person name="Billington K."/>
            <person name="Browne H."/>
            <person name="Dunn M."/>
            <person name="Hung S."/>
            <person name="Kawahara F."/>
            <person name="Miranda-Saavedra D."/>
            <person name="Mourier T."/>
            <person name="Nagra H."/>
            <person name="Otto T.D."/>
            <person name="Rawlings N."/>
            <person name="Sanchez A."/>
            <person name="Sanders M."/>
            <person name="Subramaniam C."/>
            <person name="Tay Y."/>
            <person name="Dear P."/>
            <person name="Doerig C."/>
            <person name="Gruber A."/>
            <person name="Parkinson J."/>
            <person name="Shirley M."/>
            <person name="Wan K.L."/>
            <person name="Berriman M."/>
            <person name="Tomley F."/>
            <person name="Pain A."/>
        </authorList>
    </citation>
    <scope>NUCLEOTIDE SEQUENCE [LARGE SCALE GENOMIC DNA]</scope>
    <source>
        <strain evidence="3">Weybridge</strain>
    </source>
</reference>
<dbReference type="InterPro" id="IPR006917">
    <property type="entry name" value="SOUL_heme-bd"/>
</dbReference>
<accession>U6ME52</accession>
<dbReference type="RefSeq" id="XP_013337374.1">
    <property type="nucleotide sequence ID" value="XM_013481920.1"/>
</dbReference>
<dbReference type="SUPFAM" id="SSF55136">
    <property type="entry name" value="Probable bacterial effector-binding domain"/>
    <property type="match status" value="1"/>
</dbReference>
<evidence type="ECO:0000313" key="4">
    <source>
        <dbReference type="Proteomes" id="UP000030763"/>
    </source>
</evidence>
<evidence type="ECO:0000313" key="3">
    <source>
        <dbReference type="EMBL" id="CDJ60724.1"/>
    </source>
</evidence>
<evidence type="ECO:0000256" key="1">
    <source>
        <dbReference type="ARBA" id="ARBA00009817"/>
    </source>
</evidence>
<name>U6ME52_EIMMA</name>
<keyword evidence="4" id="KW-1185">Reference proteome</keyword>
<reference evidence="3" key="2">
    <citation type="submission" date="2013-10" db="EMBL/GenBank/DDBJ databases">
        <authorList>
            <person name="Aslett M."/>
        </authorList>
    </citation>
    <scope>NUCLEOTIDE SEQUENCE [LARGE SCALE GENOMIC DNA]</scope>
    <source>
        <strain evidence="3">Weybridge</strain>
    </source>
</reference>
<dbReference type="GeneID" id="25337397"/>
<sequence length="234" mass="25959">MGSVIGRENAETLSYAVIREAPNYEIRHYEATPIIETTWGEDSRQSFYRLANYIGVFDKPMNEGAKKIPMTTPVECIVKGDGFEAMRFFPPKATAAAALPPPLSNEVQLKKTEERFVAARRFSGSVDLDKTITQPPLRQQILLLLRSLLQDGLITCSSSGSGGGGGGGRDGSNSPCSTDDDELFKQLEQGKIKDTSENKEIQVTLELYNSPFCLPIFRRNEFWVHLPRNAALNK</sequence>
<dbReference type="EMBL" id="HG721915">
    <property type="protein sequence ID" value="CDJ60724.1"/>
    <property type="molecule type" value="Genomic_DNA"/>
</dbReference>
<dbReference type="PANTHER" id="PTHR11220">
    <property type="entry name" value="HEME-BINDING PROTEIN-RELATED"/>
    <property type="match status" value="1"/>
</dbReference>
<feature type="compositionally biased region" description="Gly residues" evidence="2">
    <location>
        <begin position="160"/>
        <end position="170"/>
    </location>
</feature>
<dbReference type="Pfam" id="PF04832">
    <property type="entry name" value="SOUL"/>
    <property type="match status" value="1"/>
</dbReference>
<gene>
    <name evidence="3" type="ORF">EMWEY_00034110</name>
</gene>